<dbReference type="EMBL" id="RAXV01000006">
    <property type="protein sequence ID" value="RKG32985.1"/>
    <property type="molecule type" value="Genomic_DNA"/>
</dbReference>
<dbReference type="AlphaFoldDB" id="A0A3A8EEG1"/>
<keyword evidence="2" id="KW-1185">Reference proteome</keyword>
<dbReference type="RefSeq" id="WP_120401646.1">
    <property type="nucleotide sequence ID" value="NZ_RAXV01000006.1"/>
</dbReference>
<dbReference type="Proteomes" id="UP000282388">
    <property type="component" value="Unassembled WGS sequence"/>
</dbReference>
<evidence type="ECO:0000313" key="2">
    <source>
        <dbReference type="Proteomes" id="UP000282388"/>
    </source>
</evidence>
<organism evidence="1 2">
    <name type="scientific">Acinetobacter tianfuensis</name>
    <dbReference type="NCBI Taxonomy" id="2419603"/>
    <lineage>
        <taxon>Bacteria</taxon>
        <taxon>Pseudomonadati</taxon>
        <taxon>Pseudomonadota</taxon>
        <taxon>Gammaproteobacteria</taxon>
        <taxon>Moraxellales</taxon>
        <taxon>Moraxellaceae</taxon>
        <taxon>Acinetobacter</taxon>
    </lineage>
</organism>
<accession>A0A3A8EEG1</accession>
<evidence type="ECO:0000313" key="1">
    <source>
        <dbReference type="EMBL" id="RKG32985.1"/>
    </source>
</evidence>
<proteinExistence type="predicted"/>
<comment type="caution">
    <text evidence="1">The sequence shown here is derived from an EMBL/GenBank/DDBJ whole genome shotgun (WGS) entry which is preliminary data.</text>
</comment>
<sequence length="249" mass="26805">MAKKYISLRGKFSLAPIVEGVVGAMRELGNIPDFTLEITAEKIEHTESMSGDDTTDLVLYNTTAVSFSGTLEQLDSDNLAYILSGKNVAVDTKTVADLDLGAVTKGQKIKLDGFNISAPIVTDGESPAVPIESTKYKLDAVYGTIEFLVDLPKVVIGYKTGAVTHTTIASDFGKEYALFFEGIDKISKEKVFLALHRTVKSPDSSFGLIHEEFGSYEISGDALGDLSKDKDGALGLYGYYTQIPKAPTP</sequence>
<protein>
    <submittedName>
        <fullName evidence="1">Uncharacterized protein</fullName>
    </submittedName>
</protein>
<gene>
    <name evidence="1" type="ORF">D7V32_04095</name>
</gene>
<dbReference type="OrthoDB" id="6702050at2"/>
<name>A0A3A8EEG1_9GAMM</name>
<reference evidence="1 2" key="1">
    <citation type="submission" date="2018-09" db="EMBL/GenBank/DDBJ databases">
        <title>The draft genome of Acinetobacter spp. strains.</title>
        <authorList>
            <person name="Qin J."/>
            <person name="Feng Y."/>
            <person name="Zong Z."/>
        </authorList>
    </citation>
    <scope>NUCLEOTIDE SEQUENCE [LARGE SCALE GENOMIC DNA]</scope>
    <source>
        <strain evidence="1 2">WCHAc060012</strain>
    </source>
</reference>